<keyword evidence="1" id="KW-1133">Transmembrane helix</keyword>
<dbReference type="EMBL" id="LAZR01002617">
    <property type="protein sequence ID" value="KKN27698.1"/>
    <property type="molecule type" value="Genomic_DNA"/>
</dbReference>
<keyword evidence="1" id="KW-0812">Transmembrane</keyword>
<accession>A0A0F9SE64</accession>
<feature type="transmembrane region" description="Helical" evidence="1">
    <location>
        <begin position="47"/>
        <end position="65"/>
    </location>
</feature>
<evidence type="ECO:0000313" key="2">
    <source>
        <dbReference type="EMBL" id="KKN27698.1"/>
    </source>
</evidence>
<proteinExistence type="predicted"/>
<name>A0A0F9SE64_9ZZZZ</name>
<organism evidence="2">
    <name type="scientific">marine sediment metagenome</name>
    <dbReference type="NCBI Taxonomy" id="412755"/>
    <lineage>
        <taxon>unclassified sequences</taxon>
        <taxon>metagenomes</taxon>
        <taxon>ecological metagenomes</taxon>
    </lineage>
</organism>
<reference evidence="2" key="1">
    <citation type="journal article" date="2015" name="Nature">
        <title>Complex archaea that bridge the gap between prokaryotes and eukaryotes.</title>
        <authorList>
            <person name="Spang A."/>
            <person name="Saw J.H."/>
            <person name="Jorgensen S.L."/>
            <person name="Zaremba-Niedzwiedzka K."/>
            <person name="Martijn J."/>
            <person name="Lind A.E."/>
            <person name="van Eijk R."/>
            <person name="Schleper C."/>
            <person name="Guy L."/>
            <person name="Ettema T.J."/>
        </authorList>
    </citation>
    <scope>NUCLEOTIDE SEQUENCE</scope>
</reference>
<keyword evidence="1" id="KW-0472">Membrane</keyword>
<protein>
    <submittedName>
        <fullName evidence="2">Uncharacterized protein</fullName>
    </submittedName>
</protein>
<comment type="caution">
    <text evidence="2">The sequence shown here is derived from an EMBL/GenBank/DDBJ whole genome shotgun (WGS) entry which is preliminary data.</text>
</comment>
<feature type="transmembrane region" description="Helical" evidence="1">
    <location>
        <begin position="12"/>
        <end position="35"/>
    </location>
</feature>
<evidence type="ECO:0000256" key="1">
    <source>
        <dbReference type="SAM" id="Phobius"/>
    </source>
</evidence>
<dbReference type="AlphaFoldDB" id="A0A0F9SE64"/>
<gene>
    <name evidence="2" type="ORF">LCGC14_0861740</name>
</gene>
<sequence length="93" mass="10517">MEEILSKNTKDAKYGLIGFICSAFIFFSFGSLAYWSNLGGLQGDWRVGVSEFGMGIACLFFAKYYNRKYLNAKITAVFWRQILSESDKDGEGK</sequence>